<feature type="domain" description="CCHC-type" evidence="3">
    <location>
        <begin position="39"/>
        <end position="55"/>
    </location>
</feature>
<dbReference type="AlphaFoldDB" id="A0A392NSN4"/>
<dbReference type="Gene3D" id="4.10.60.10">
    <property type="entry name" value="Zinc finger, CCHC-type"/>
    <property type="match status" value="1"/>
</dbReference>
<dbReference type="InterPro" id="IPR001878">
    <property type="entry name" value="Znf_CCHC"/>
</dbReference>
<feature type="region of interest" description="Disordered" evidence="2">
    <location>
        <begin position="51"/>
        <end position="70"/>
    </location>
</feature>
<keyword evidence="5" id="KW-1185">Reference proteome</keyword>
<feature type="region of interest" description="Disordered" evidence="2">
    <location>
        <begin position="1"/>
        <end position="34"/>
    </location>
</feature>
<name>A0A392NSN4_9FABA</name>
<evidence type="ECO:0000256" key="1">
    <source>
        <dbReference type="PROSITE-ProRule" id="PRU00047"/>
    </source>
</evidence>
<dbReference type="GO" id="GO:0003676">
    <property type="term" value="F:nucleic acid binding"/>
    <property type="evidence" value="ECO:0007669"/>
    <property type="project" value="InterPro"/>
</dbReference>
<feature type="compositionally biased region" description="Acidic residues" evidence="2">
    <location>
        <begin position="117"/>
        <end position="128"/>
    </location>
</feature>
<dbReference type="SMART" id="SM00343">
    <property type="entry name" value="ZnF_C2HC"/>
    <property type="match status" value="1"/>
</dbReference>
<evidence type="ECO:0000313" key="5">
    <source>
        <dbReference type="Proteomes" id="UP000265520"/>
    </source>
</evidence>
<keyword evidence="1" id="KW-0479">Metal-binding</keyword>
<keyword evidence="1" id="KW-0863">Zinc-finger</keyword>
<evidence type="ECO:0000256" key="2">
    <source>
        <dbReference type="SAM" id="MobiDB-lite"/>
    </source>
</evidence>
<feature type="region of interest" description="Disordered" evidence="2">
    <location>
        <begin position="104"/>
        <end position="128"/>
    </location>
</feature>
<protein>
    <recommendedName>
        <fullName evidence="3">CCHC-type domain-containing protein</fullName>
    </recommendedName>
</protein>
<keyword evidence="1" id="KW-0862">Zinc</keyword>
<evidence type="ECO:0000313" key="4">
    <source>
        <dbReference type="EMBL" id="MCI02823.1"/>
    </source>
</evidence>
<dbReference type="Pfam" id="PF00098">
    <property type="entry name" value="zf-CCHC"/>
    <property type="match status" value="1"/>
</dbReference>
<accession>A0A392NSN4</accession>
<proteinExistence type="predicted"/>
<dbReference type="EMBL" id="LXQA010050316">
    <property type="protein sequence ID" value="MCI02823.1"/>
    <property type="molecule type" value="Genomic_DNA"/>
</dbReference>
<evidence type="ECO:0000259" key="3">
    <source>
        <dbReference type="PROSITE" id="PS50158"/>
    </source>
</evidence>
<dbReference type="Proteomes" id="UP000265520">
    <property type="component" value="Unassembled WGS sequence"/>
</dbReference>
<sequence length="128" mass="14645">MALMTRRFQQWAKKNRNFSNSSSGSRSSDSRDKKEEHLRCFNCNKIGHFMADCPESYPKDKGKKSSYNRENFKSRIKKSLMATWEDLDKLTDEDEEANLALMATTSSGINSNAESESASDEDQETISR</sequence>
<organism evidence="4 5">
    <name type="scientific">Trifolium medium</name>
    <dbReference type="NCBI Taxonomy" id="97028"/>
    <lineage>
        <taxon>Eukaryota</taxon>
        <taxon>Viridiplantae</taxon>
        <taxon>Streptophyta</taxon>
        <taxon>Embryophyta</taxon>
        <taxon>Tracheophyta</taxon>
        <taxon>Spermatophyta</taxon>
        <taxon>Magnoliopsida</taxon>
        <taxon>eudicotyledons</taxon>
        <taxon>Gunneridae</taxon>
        <taxon>Pentapetalae</taxon>
        <taxon>rosids</taxon>
        <taxon>fabids</taxon>
        <taxon>Fabales</taxon>
        <taxon>Fabaceae</taxon>
        <taxon>Papilionoideae</taxon>
        <taxon>50 kb inversion clade</taxon>
        <taxon>NPAAA clade</taxon>
        <taxon>Hologalegina</taxon>
        <taxon>IRL clade</taxon>
        <taxon>Trifolieae</taxon>
        <taxon>Trifolium</taxon>
    </lineage>
</organism>
<dbReference type="InterPro" id="IPR036875">
    <property type="entry name" value="Znf_CCHC_sf"/>
</dbReference>
<reference evidence="4 5" key="1">
    <citation type="journal article" date="2018" name="Front. Plant Sci.">
        <title>Red Clover (Trifolium pratense) and Zigzag Clover (T. medium) - A Picture of Genomic Similarities and Differences.</title>
        <authorList>
            <person name="Dluhosova J."/>
            <person name="Istvanek J."/>
            <person name="Nedelnik J."/>
            <person name="Repkova J."/>
        </authorList>
    </citation>
    <scope>NUCLEOTIDE SEQUENCE [LARGE SCALE GENOMIC DNA]</scope>
    <source>
        <strain evidence="5">cv. 10/8</strain>
        <tissue evidence="4">Leaf</tissue>
    </source>
</reference>
<dbReference type="PROSITE" id="PS50158">
    <property type="entry name" value="ZF_CCHC"/>
    <property type="match status" value="1"/>
</dbReference>
<dbReference type="GO" id="GO:0008270">
    <property type="term" value="F:zinc ion binding"/>
    <property type="evidence" value="ECO:0007669"/>
    <property type="project" value="UniProtKB-KW"/>
</dbReference>
<feature type="compositionally biased region" description="Low complexity" evidence="2">
    <location>
        <begin position="17"/>
        <end position="27"/>
    </location>
</feature>
<comment type="caution">
    <text evidence="4">The sequence shown here is derived from an EMBL/GenBank/DDBJ whole genome shotgun (WGS) entry which is preliminary data.</text>
</comment>
<dbReference type="SUPFAM" id="SSF57756">
    <property type="entry name" value="Retrovirus zinc finger-like domains"/>
    <property type="match status" value="1"/>
</dbReference>